<name>A0AAJ1WHN1_9BACI</name>
<keyword evidence="6 9" id="KW-0378">Hydrolase</keyword>
<dbReference type="PROSITE" id="PS00136">
    <property type="entry name" value="SUBTILASE_ASP"/>
    <property type="match status" value="1"/>
</dbReference>
<evidence type="ECO:0000256" key="2">
    <source>
        <dbReference type="ARBA" id="ARBA00004613"/>
    </source>
</evidence>
<dbReference type="InterPro" id="IPR008357">
    <property type="entry name" value="Lanit_process"/>
</dbReference>
<dbReference type="InterPro" id="IPR022398">
    <property type="entry name" value="Peptidase_S8_His-AS"/>
</dbReference>
<keyword evidence="7 9" id="KW-0720">Serine protease</keyword>
<dbReference type="PANTHER" id="PTHR43806">
    <property type="entry name" value="PEPTIDASE S8"/>
    <property type="match status" value="1"/>
</dbReference>
<dbReference type="PANTHER" id="PTHR43806:SF11">
    <property type="entry name" value="CEREVISIN-RELATED"/>
    <property type="match status" value="1"/>
</dbReference>
<dbReference type="InterPro" id="IPR023827">
    <property type="entry name" value="Peptidase_S8_Asp-AS"/>
</dbReference>
<evidence type="ECO:0000256" key="8">
    <source>
        <dbReference type="ARBA" id="ARBA00022837"/>
    </source>
</evidence>
<dbReference type="PRINTS" id="PR00723">
    <property type="entry name" value="SUBTILISIN"/>
</dbReference>
<keyword evidence="11" id="KW-0175">Coiled coil</keyword>
<evidence type="ECO:0000256" key="3">
    <source>
        <dbReference type="ARBA" id="ARBA00011073"/>
    </source>
</evidence>
<evidence type="ECO:0000256" key="10">
    <source>
        <dbReference type="RuleBase" id="RU003355"/>
    </source>
</evidence>
<keyword evidence="12" id="KW-0732">Signal</keyword>
<evidence type="ECO:0000256" key="1">
    <source>
        <dbReference type="ARBA" id="ARBA00001913"/>
    </source>
</evidence>
<evidence type="ECO:0000259" key="13">
    <source>
        <dbReference type="Pfam" id="PF00082"/>
    </source>
</evidence>
<evidence type="ECO:0000256" key="11">
    <source>
        <dbReference type="SAM" id="Coils"/>
    </source>
</evidence>
<feature type="active site" description="Charge relay system" evidence="9">
    <location>
        <position position="187"/>
    </location>
</feature>
<dbReference type="CDD" id="cd07482">
    <property type="entry name" value="Peptidases_S8_Lantibiotic_specific_protease"/>
    <property type="match status" value="1"/>
</dbReference>
<keyword evidence="15" id="KW-1185">Reference proteome</keyword>
<accession>A0AAJ1WHN1</accession>
<evidence type="ECO:0000313" key="15">
    <source>
        <dbReference type="Proteomes" id="UP001237207"/>
    </source>
</evidence>
<feature type="coiled-coil region" evidence="11">
    <location>
        <begin position="47"/>
        <end position="74"/>
    </location>
</feature>
<evidence type="ECO:0000256" key="6">
    <source>
        <dbReference type="ARBA" id="ARBA00022801"/>
    </source>
</evidence>
<dbReference type="Proteomes" id="UP001237207">
    <property type="component" value="Unassembled WGS sequence"/>
</dbReference>
<feature type="signal peptide" evidence="12">
    <location>
        <begin position="1"/>
        <end position="35"/>
    </location>
</feature>
<gene>
    <name evidence="14" type="ORF">J2S13_002835</name>
</gene>
<comment type="caution">
    <text evidence="14">The sequence shown here is derived from an EMBL/GenBank/DDBJ whole genome shotgun (WGS) entry which is preliminary data.</text>
</comment>
<evidence type="ECO:0000256" key="4">
    <source>
        <dbReference type="ARBA" id="ARBA00022525"/>
    </source>
</evidence>
<feature type="domain" description="Peptidase S8/S53" evidence="13">
    <location>
        <begin position="179"/>
        <end position="477"/>
    </location>
</feature>
<comment type="cofactor">
    <cofactor evidence="1">
        <name>Ca(2+)</name>
        <dbReference type="ChEBI" id="CHEBI:29108"/>
    </cofactor>
</comment>
<dbReference type="PROSITE" id="PS51892">
    <property type="entry name" value="SUBTILASE"/>
    <property type="match status" value="1"/>
</dbReference>
<dbReference type="InterPro" id="IPR015500">
    <property type="entry name" value="Peptidase_S8_subtilisin-rel"/>
</dbReference>
<dbReference type="PROSITE" id="PS00138">
    <property type="entry name" value="SUBTILASE_SER"/>
    <property type="match status" value="1"/>
</dbReference>
<dbReference type="RefSeq" id="WP_307258389.1">
    <property type="nucleotide sequence ID" value="NZ_JAUSUC010000046.1"/>
</dbReference>
<evidence type="ECO:0000256" key="12">
    <source>
        <dbReference type="SAM" id="SignalP"/>
    </source>
</evidence>
<comment type="similarity">
    <text evidence="3 9 10">Belongs to the peptidase S8 family.</text>
</comment>
<evidence type="ECO:0000256" key="5">
    <source>
        <dbReference type="ARBA" id="ARBA00022670"/>
    </source>
</evidence>
<evidence type="ECO:0000256" key="9">
    <source>
        <dbReference type="PROSITE-ProRule" id="PRU01240"/>
    </source>
</evidence>
<feature type="active site" description="Charge relay system" evidence="9">
    <location>
        <position position="221"/>
    </location>
</feature>
<dbReference type="GO" id="GO:0004252">
    <property type="term" value="F:serine-type endopeptidase activity"/>
    <property type="evidence" value="ECO:0007669"/>
    <property type="project" value="UniProtKB-UniRule"/>
</dbReference>
<dbReference type="GO" id="GO:0006508">
    <property type="term" value="P:proteolysis"/>
    <property type="evidence" value="ECO:0007669"/>
    <property type="project" value="UniProtKB-KW"/>
</dbReference>
<evidence type="ECO:0000313" key="14">
    <source>
        <dbReference type="EMBL" id="MDQ0216377.1"/>
    </source>
</evidence>
<dbReference type="InterPro" id="IPR036852">
    <property type="entry name" value="Peptidase_S8/S53_dom_sf"/>
</dbReference>
<organism evidence="14 15">
    <name type="scientific">Oikeobacillus pervagus</name>
    <dbReference type="NCBI Taxonomy" id="1325931"/>
    <lineage>
        <taxon>Bacteria</taxon>
        <taxon>Bacillati</taxon>
        <taxon>Bacillota</taxon>
        <taxon>Bacilli</taxon>
        <taxon>Bacillales</taxon>
        <taxon>Bacillaceae</taxon>
        <taxon>Oikeobacillus</taxon>
    </lineage>
</organism>
<dbReference type="EMBL" id="JAUSUC010000046">
    <property type="protein sequence ID" value="MDQ0216377.1"/>
    <property type="molecule type" value="Genomic_DNA"/>
</dbReference>
<evidence type="ECO:0000256" key="7">
    <source>
        <dbReference type="ARBA" id="ARBA00022825"/>
    </source>
</evidence>
<comment type="subcellular location">
    <subcellularLocation>
        <location evidence="2">Secreted</location>
    </subcellularLocation>
</comment>
<feature type="active site" description="Charge relay system" evidence="9">
    <location>
        <position position="426"/>
    </location>
</feature>
<keyword evidence="4" id="KW-0964">Secreted</keyword>
<dbReference type="AlphaFoldDB" id="A0AAJ1WHN1"/>
<dbReference type="InterPro" id="IPR050131">
    <property type="entry name" value="Peptidase_S8_subtilisin-like"/>
</dbReference>
<keyword evidence="8" id="KW-0106">Calcium</keyword>
<feature type="chain" id="PRO_5042546353" evidence="12">
    <location>
        <begin position="36"/>
        <end position="491"/>
    </location>
</feature>
<protein>
    <submittedName>
        <fullName evidence="14">Subtilisin family serine protease</fullName>
    </submittedName>
</protein>
<reference evidence="14" key="1">
    <citation type="submission" date="2023-07" db="EMBL/GenBank/DDBJ databases">
        <title>Genomic Encyclopedia of Type Strains, Phase IV (KMG-IV): sequencing the most valuable type-strain genomes for metagenomic binning, comparative biology and taxonomic classification.</title>
        <authorList>
            <person name="Goeker M."/>
        </authorList>
    </citation>
    <scope>NUCLEOTIDE SEQUENCE</scope>
    <source>
        <strain evidence="14">DSM 23947</strain>
    </source>
</reference>
<dbReference type="Pfam" id="PF00082">
    <property type="entry name" value="Peptidase_S8"/>
    <property type="match status" value="1"/>
</dbReference>
<dbReference type="GO" id="GO:0005576">
    <property type="term" value="C:extracellular region"/>
    <property type="evidence" value="ECO:0007669"/>
    <property type="project" value="UniProtKB-SubCell"/>
</dbReference>
<sequence>MKKWRYRTRITVRTVFSVCLIFVLMLARISSTANAGESPNNNTPDSYVFALTENENTQKLIEDLENKYPELKIENIDEINTMIISSDNHEQLEQAQKYLNNKYQKLIEGFNKEQTVTLKKIGAPGLMVKPLSQLRKFNNTQSRVLTQSNEESNIYDAWRWDIKKVTSDGASYLIEKGNHNVKIGIVDSGVDIHHPDLKHNIISPGKSLVPGVSSMVDEIGHGTMVAGSIAANGNIKGVSPEVGIVPYKVFQGYSADSSWIVKAIIEAANDDMDIINLSLGTYKSMKNKKDRATYLSYIRAIQYANKKGSLLVASSGTDGYDLTNPKNLAEQMGLKNDLQLHMPGGLPNVVTVSATNLNDQLAYYSNYGFNINIAAPAGDYGPNFEDQQKIELEYMTITTYPTTLPQSELSKYMGFAPGYEFMIGTSLAVPKVSATAALIIAEYQEKYGKRPSPNVIKRYLYGGTVKGDGTKRQLGNGIVNAKNSLDLVNKR</sequence>
<dbReference type="SUPFAM" id="SSF52743">
    <property type="entry name" value="Subtilisin-like"/>
    <property type="match status" value="1"/>
</dbReference>
<dbReference type="PROSITE" id="PS00137">
    <property type="entry name" value="SUBTILASE_HIS"/>
    <property type="match status" value="1"/>
</dbReference>
<dbReference type="InterPro" id="IPR000209">
    <property type="entry name" value="Peptidase_S8/S53_dom"/>
</dbReference>
<dbReference type="Gene3D" id="3.40.50.200">
    <property type="entry name" value="Peptidase S8/S53 domain"/>
    <property type="match status" value="1"/>
</dbReference>
<proteinExistence type="inferred from homology"/>
<keyword evidence="5 9" id="KW-0645">Protease</keyword>
<dbReference type="InterPro" id="IPR023828">
    <property type="entry name" value="Peptidase_S8_Ser-AS"/>
</dbReference>